<feature type="region of interest" description="Disordered" evidence="5">
    <location>
        <begin position="70"/>
        <end position="175"/>
    </location>
</feature>
<dbReference type="FunFam" id="3.40.50.2000:FF:000122">
    <property type="entry name" value="Glycosyltransferase"/>
    <property type="match status" value="1"/>
</dbReference>
<evidence type="ECO:0000256" key="1">
    <source>
        <dbReference type="ARBA" id="ARBA00009995"/>
    </source>
</evidence>
<dbReference type="Proteomes" id="UP000059680">
    <property type="component" value="Chromosome 2"/>
</dbReference>
<reference evidence="6 7" key="2">
    <citation type="journal article" date="2013" name="Plant Cell Physiol.">
        <title>Rice Annotation Project Database (RAP-DB): an integrative and interactive database for rice genomics.</title>
        <authorList>
            <person name="Sakai H."/>
            <person name="Lee S.S."/>
            <person name="Tanaka T."/>
            <person name="Numa H."/>
            <person name="Kim J."/>
            <person name="Kawahara Y."/>
            <person name="Wakimoto H."/>
            <person name="Yang C.C."/>
            <person name="Iwamoto M."/>
            <person name="Abe T."/>
            <person name="Yamada Y."/>
            <person name="Muto A."/>
            <person name="Inokuchi H."/>
            <person name="Ikemura T."/>
            <person name="Matsumoto T."/>
            <person name="Sasaki T."/>
            <person name="Itoh T."/>
        </authorList>
    </citation>
    <scope>NUCLEOTIDE SEQUENCE [LARGE SCALE GENOMIC DNA]</scope>
    <source>
        <strain evidence="7">cv. Nipponbare</strain>
    </source>
</reference>
<dbReference type="InterPro" id="IPR035595">
    <property type="entry name" value="UDP_glycos_trans_CS"/>
</dbReference>
<sequence length="568" mass="64218">LAKIKAELPRRAARRALGLDLLTPRHITLRHAIEFIASGLRSATRSPAAARHGHRTQACRRRWRRRCISRRLPRAVPGAGPRNPDAPPGARPRRARRRRAHRRPARFHPPPRRAGRRERRRRRRGARLLPQRHPGRRRRRRRSGLRQHRARHGEPHARAPGARAHAHARRRRRPPCSCWTEGSVPNRRRRRTGVVGRPGGHEVRRGGRGVLAGDAGELPRRGGHTRAHRQGARLGIRYALLQRPCIPFLAFCFFFFYFNYNSRSELELSTTDLPWLVGDAATQKSRFAFWLRTMERVKTLRCILVNSFPGEAIAAGADQQQPLPQDQQILQVGPLLATIVTDRAKGNSNLRCSPMKTTKNDTSTCQADDRTSCMEWLDQQRPGSVAYVSFGTWVAPIAPGEITELAVGLEATGRPFLWVLKDDPSWRAGLPAGYTDQYSGRGKIVAWAPQEDVLAHGAVGCYLTHCGWNSTLEAIRHGVRMLCYPVAGDQFINCAYIVRAWGIGIRLRSADRGEVVDCVGRIMEGEDGRRLREKLDELRERVMAGEALCVAKRNIEEFIRGISGQRLQ</sequence>
<dbReference type="CDD" id="cd03784">
    <property type="entry name" value="GT1_Gtf-like"/>
    <property type="match status" value="1"/>
</dbReference>
<proteinExistence type="inferred from homology"/>
<dbReference type="FunCoup" id="A0A0P0VM13">
    <property type="interactions" value="381"/>
</dbReference>
<dbReference type="EC" id="2.4.1.-" evidence="4"/>
<accession>A0A0P0VM13</accession>
<dbReference type="GO" id="GO:0035251">
    <property type="term" value="F:UDP-glucosyltransferase activity"/>
    <property type="evidence" value="ECO:0000318"/>
    <property type="project" value="GO_Central"/>
</dbReference>
<comment type="similarity">
    <text evidence="1 3">Belongs to the UDP-glycosyltransferase family.</text>
</comment>
<evidence type="ECO:0000313" key="6">
    <source>
        <dbReference type="EMBL" id="BAS79927.1"/>
    </source>
</evidence>
<feature type="non-terminal residue" evidence="6">
    <location>
        <position position="568"/>
    </location>
</feature>
<gene>
    <name evidence="6" type="ordered locus">Os02g0634100</name>
    <name evidence="6" type="ORF">OSNPB_020634100</name>
</gene>
<reference evidence="6 7" key="3">
    <citation type="journal article" date="2013" name="Rice">
        <title>Improvement of the Oryza sativa Nipponbare reference genome using next generation sequence and optical map data.</title>
        <authorList>
            <person name="Kawahara Y."/>
            <person name="de la Bastide M."/>
            <person name="Hamilton J.P."/>
            <person name="Kanamori H."/>
            <person name="McCombie W.R."/>
            <person name="Ouyang S."/>
            <person name="Schwartz D.C."/>
            <person name="Tanaka T."/>
            <person name="Wu J."/>
            <person name="Zhou S."/>
            <person name="Childs K.L."/>
            <person name="Davidson R.M."/>
            <person name="Lin H."/>
            <person name="Quesada-Ocampo L."/>
            <person name="Vaillancourt B."/>
            <person name="Sakai H."/>
            <person name="Lee S.S."/>
            <person name="Kim J."/>
            <person name="Numa H."/>
            <person name="Itoh T."/>
            <person name="Buell C.R."/>
            <person name="Matsumoto T."/>
        </authorList>
    </citation>
    <scope>NUCLEOTIDE SEQUENCE [LARGE SCALE GENOMIC DNA]</scope>
    <source>
        <strain evidence="7">cv. Nipponbare</strain>
    </source>
</reference>
<dbReference type="EMBL" id="AP014958">
    <property type="protein sequence ID" value="BAS79927.1"/>
    <property type="molecule type" value="Genomic_DNA"/>
</dbReference>
<dbReference type="Gene3D" id="3.40.50.2000">
    <property type="entry name" value="Glycogen Phosphorylase B"/>
    <property type="match status" value="2"/>
</dbReference>
<dbReference type="PANTHER" id="PTHR48045">
    <property type="entry name" value="UDP-GLYCOSYLTRANSFERASE 72B1"/>
    <property type="match status" value="1"/>
</dbReference>
<dbReference type="AlphaFoldDB" id="A0A0P0VM13"/>
<dbReference type="Pfam" id="PF00201">
    <property type="entry name" value="UDPGT"/>
    <property type="match status" value="1"/>
</dbReference>
<keyword evidence="2 3" id="KW-0808">Transferase</keyword>
<keyword evidence="3" id="KW-0328">Glycosyltransferase</keyword>
<dbReference type="PROSITE" id="PS00375">
    <property type="entry name" value="UDPGT"/>
    <property type="match status" value="1"/>
</dbReference>
<evidence type="ECO:0000256" key="5">
    <source>
        <dbReference type="SAM" id="MobiDB-lite"/>
    </source>
</evidence>
<dbReference type="PaxDb" id="39947-A0A0P0VM13"/>
<dbReference type="InterPro" id="IPR002213">
    <property type="entry name" value="UDP_glucos_trans"/>
</dbReference>
<dbReference type="SMR" id="A0A0P0VM13"/>
<feature type="compositionally biased region" description="Basic residues" evidence="5">
    <location>
        <begin position="133"/>
        <end position="151"/>
    </location>
</feature>
<organism evidence="6 7">
    <name type="scientific">Oryza sativa subsp. japonica</name>
    <name type="common">Rice</name>
    <dbReference type="NCBI Taxonomy" id="39947"/>
    <lineage>
        <taxon>Eukaryota</taxon>
        <taxon>Viridiplantae</taxon>
        <taxon>Streptophyta</taxon>
        <taxon>Embryophyta</taxon>
        <taxon>Tracheophyta</taxon>
        <taxon>Spermatophyta</taxon>
        <taxon>Magnoliopsida</taxon>
        <taxon>Liliopsida</taxon>
        <taxon>Poales</taxon>
        <taxon>Poaceae</taxon>
        <taxon>BOP clade</taxon>
        <taxon>Oryzoideae</taxon>
        <taxon>Oryzeae</taxon>
        <taxon>Oryzinae</taxon>
        <taxon>Oryza</taxon>
        <taxon>Oryza sativa</taxon>
    </lineage>
</organism>
<protein>
    <recommendedName>
        <fullName evidence="4">Glycosyltransferase</fullName>
        <ecNumber evidence="4">2.4.1.-</ecNumber>
    </recommendedName>
</protein>
<dbReference type="eggNOG" id="KOG1192">
    <property type="taxonomic scope" value="Eukaryota"/>
</dbReference>
<feature type="compositionally biased region" description="Basic residues" evidence="5">
    <location>
        <begin position="91"/>
        <end position="126"/>
    </location>
</feature>
<dbReference type="SUPFAM" id="SSF53756">
    <property type="entry name" value="UDP-Glycosyltransferase/glycogen phosphorylase"/>
    <property type="match status" value="1"/>
</dbReference>
<feature type="region of interest" description="Disordered" evidence="5">
    <location>
        <begin position="190"/>
        <end position="226"/>
    </location>
</feature>
<keyword evidence="7" id="KW-1185">Reference proteome</keyword>
<dbReference type="InParanoid" id="A0A0P0VM13"/>
<dbReference type="PANTHER" id="PTHR48045:SF38">
    <property type="entry name" value="GLYCOSYLTRANSFERASE"/>
    <property type="match status" value="1"/>
</dbReference>
<reference evidence="7" key="1">
    <citation type="journal article" date="2005" name="Nature">
        <title>The map-based sequence of the rice genome.</title>
        <authorList>
            <consortium name="International rice genome sequencing project (IRGSP)"/>
            <person name="Matsumoto T."/>
            <person name="Wu J."/>
            <person name="Kanamori H."/>
            <person name="Katayose Y."/>
            <person name="Fujisawa M."/>
            <person name="Namiki N."/>
            <person name="Mizuno H."/>
            <person name="Yamamoto K."/>
            <person name="Antonio B.A."/>
            <person name="Baba T."/>
            <person name="Sakata K."/>
            <person name="Nagamura Y."/>
            <person name="Aoki H."/>
            <person name="Arikawa K."/>
            <person name="Arita K."/>
            <person name="Bito T."/>
            <person name="Chiden Y."/>
            <person name="Fujitsuka N."/>
            <person name="Fukunaka R."/>
            <person name="Hamada M."/>
            <person name="Harada C."/>
            <person name="Hayashi A."/>
            <person name="Hijishita S."/>
            <person name="Honda M."/>
            <person name="Hosokawa S."/>
            <person name="Ichikawa Y."/>
            <person name="Idonuma A."/>
            <person name="Iijima M."/>
            <person name="Ikeda M."/>
            <person name="Ikeno M."/>
            <person name="Ito K."/>
            <person name="Ito S."/>
            <person name="Ito T."/>
            <person name="Ito Y."/>
            <person name="Ito Y."/>
            <person name="Iwabuchi A."/>
            <person name="Kamiya K."/>
            <person name="Karasawa W."/>
            <person name="Kurita K."/>
            <person name="Katagiri S."/>
            <person name="Kikuta A."/>
            <person name="Kobayashi H."/>
            <person name="Kobayashi N."/>
            <person name="Machita K."/>
            <person name="Maehara T."/>
            <person name="Masukawa M."/>
            <person name="Mizubayashi T."/>
            <person name="Mukai Y."/>
            <person name="Nagasaki H."/>
            <person name="Nagata Y."/>
            <person name="Naito S."/>
            <person name="Nakashima M."/>
            <person name="Nakama Y."/>
            <person name="Nakamichi Y."/>
            <person name="Nakamura M."/>
            <person name="Meguro A."/>
            <person name="Negishi M."/>
            <person name="Ohta I."/>
            <person name="Ohta T."/>
            <person name="Okamoto M."/>
            <person name="Ono N."/>
            <person name="Saji S."/>
            <person name="Sakaguchi M."/>
            <person name="Sakai K."/>
            <person name="Shibata M."/>
            <person name="Shimokawa T."/>
            <person name="Song J."/>
            <person name="Takazaki Y."/>
            <person name="Terasawa K."/>
            <person name="Tsugane M."/>
            <person name="Tsuji K."/>
            <person name="Ueda S."/>
            <person name="Waki K."/>
            <person name="Yamagata H."/>
            <person name="Yamamoto M."/>
            <person name="Yamamoto S."/>
            <person name="Yamane H."/>
            <person name="Yoshiki S."/>
            <person name="Yoshihara R."/>
            <person name="Yukawa K."/>
            <person name="Zhong H."/>
            <person name="Yano M."/>
            <person name="Yuan Q."/>
            <person name="Ouyang S."/>
            <person name="Liu J."/>
            <person name="Jones K.M."/>
            <person name="Gansberger K."/>
            <person name="Moffat K."/>
            <person name="Hill J."/>
            <person name="Bera J."/>
            <person name="Fadrosh D."/>
            <person name="Jin S."/>
            <person name="Johri S."/>
            <person name="Kim M."/>
            <person name="Overton L."/>
            <person name="Reardon M."/>
            <person name="Tsitrin T."/>
            <person name="Vuong H."/>
            <person name="Weaver B."/>
            <person name="Ciecko A."/>
            <person name="Tallon L."/>
            <person name="Jackson J."/>
            <person name="Pai G."/>
            <person name="Aken S.V."/>
            <person name="Utterback T."/>
            <person name="Reidmuller S."/>
            <person name="Feldblyum T."/>
            <person name="Hsiao J."/>
            <person name="Zismann V."/>
            <person name="Iobst S."/>
            <person name="de Vazeille A.R."/>
            <person name="Buell C.R."/>
            <person name="Ying K."/>
            <person name="Li Y."/>
            <person name="Lu T."/>
            <person name="Huang Y."/>
            <person name="Zhao Q."/>
            <person name="Feng Q."/>
            <person name="Zhang L."/>
            <person name="Zhu J."/>
            <person name="Weng Q."/>
            <person name="Mu J."/>
            <person name="Lu Y."/>
            <person name="Fan D."/>
            <person name="Liu Y."/>
            <person name="Guan J."/>
            <person name="Zhang Y."/>
            <person name="Yu S."/>
            <person name="Liu X."/>
            <person name="Zhang Y."/>
            <person name="Hong G."/>
            <person name="Han B."/>
            <person name="Choisne N."/>
            <person name="Demange N."/>
            <person name="Orjeda G."/>
            <person name="Samain S."/>
            <person name="Cattolico L."/>
            <person name="Pelletier E."/>
            <person name="Couloux A."/>
            <person name="Segurens B."/>
            <person name="Wincker P."/>
            <person name="D'Hont A."/>
            <person name="Scarpelli C."/>
            <person name="Weissenbach J."/>
            <person name="Salanoubat M."/>
            <person name="Quetier F."/>
            <person name="Yu Y."/>
            <person name="Kim H.R."/>
            <person name="Rambo T."/>
            <person name="Currie J."/>
            <person name="Collura K."/>
            <person name="Luo M."/>
            <person name="Yang T."/>
            <person name="Ammiraju J.S.S."/>
            <person name="Engler F."/>
            <person name="Soderlund C."/>
            <person name="Wing R.A."/>
            <person name="Palmer L.E."/>
            <person name="de la Bastide M."/>
            <person name="Spiegel L."/>
            <person name="Nascimento L."/>
            <person name="Zutavern T."/>
            <person name="O'Shaughnessy A."/>
            <person name="Dike S."/>
            <person name="Dedhia N."/>
            <person name="Preston R."/>
            <person name="Balija V."/>
            <person name="McCombie W.R."/>
            <person name="Chow T."/>
            <person name="Chen H."/>
            <person name="Chung M."/>
            <person name="Chen C."/>
            <person name="Shaw J."/>
            <person name="Wu H."/>
            <person name="Hsiao K."/>
            <person name="Chao Y."/>
            <person name="Chu M."/>
            <person name="Cheng C."/>
            <person name="Hour A."/>
            <person name="Lee P."/>
            <person name="Lin S."/>
            <person name="Lin Y."/>
            <person name="Liou J."/>
            <person name="Liu S."/>
            <person name="Hsing Y."/>
            <person name="Raghuvanshi S."/>
            <person name="Mohanty A."/>
            <person name="Bharti A.K."/>
            <person name="Gaur A."/>
            <person name="Gupta V."/>
            <person name="Kumar D."/>
            <person name="Ravi V."/>
            <person name="Vij S."/>
            <person name="Kapur A."/>
            <person name="Khurana P."/>
            <person name="Khurana P."/>
            <person name="Khurana J.P."/>
            <person name="Tyagi A.K."/>
            <person name="Gaikwad K."/>
            <person name="Singh A."/>
            <person name="Dalal V."/>
            <person name="Srivastava S."/>
            <person name="Dixit A."/>
            <person name="Pal A.K."/>
            <person name="Ghazi I.A."/>
            <person name="Yadav M."/>
            <person name="Pandit A."/>
            <person name="Bhargava A."/>
            <person name="Sureshbabu K."/>
            <person name="Batra K."/>
            <person name="Sharma T.R."/>
            <person name="Mohapatra T."/>
            <person name="Singh N.K."/>
            <person name="Messing J."/>
            <person name="Nelson A.B."/>
            <person name="Fuks G."/>
            <person name="Kavchok S."/>
            <person name="Keizer G."/>
            <person name="Linton E."/>
            <person name="Llaca V."/>
            <person name="Song R."/>
            <person name="Tanyolac B."/>
            <person name="Young S."/>
            <person name="Ho-Il K."/>
            <person name="Hahn J.H."/>
            <person name="Sangsakoo G."/>
            <person name="Vanavichit A."/>
            <person name="de Mattos Luiz.A.T."/>
            <person name="Zimmer P.D."/>
            <person name="Malone G."/>
            <person name="Dellagostin O."/>
            <person name="de Oliveira A.C."/>
            <person name="Bevan M."/>
            <person name="Bancroft I."/>
            <person name="Minx P."/>
            <person name="Cordum H."/>
            <person name="Wilson R."/>
            <person name="Cheng Z."/>
            <person name="Jin W."/>
            <person name="Jiang J."/>
            <person name="Leong S.A."/>
            <person name="Iwama H."/>
            <person name="Gojobori T."/>
            <person name="Itoh T."/>
            <person name="Niimura Y."/>
            <person name="Fujii Y."/>
            <person name="Habara T."/>
            <person name="Sakai H."/>
            <person name="Sato Y."/>
            <person name="Wilson G."/>
            <person name="Kumar K."/>
            <person name="McCouch S."/>
            <person name="Juretic N."/>
            <person name="Hoen D."/>
            <person name="Wright S."/>
            <person name="Bruskiewich R."/>
            <person name="Bureau T."/>
            <person name="Miyao A."/>
            <person name="Hirochika H."/>
            <person name="Nishikawa T."/>
            <person name="Kadowaki K."/>
            <person name="Sugiura M."/>
            <person name="Burr B."/>
            <person name="Sasaki T."/>
        </authorList>
    </citation>
    <scope>NUCLEOTIDE SEQUENCE [LARGE SCALE GENOMIC DNA]</scope>
    <source>
        <strain evidence="7">cv. Nipponbare</strain>
    </source>
</reference>
<evidence type="ECO:0000256" key="4">
    <source>
        <dbReference type="RuleBase" id="RU362057"/>
    </source>
</evidence>
<evidence type="ECO:0000256" key="2">
    <source>
        <dbReference type="ARBA" id="ARBA00022679"/>
    </source>
</evidence>
<evidence type="ECO:0000256" key="3">
    <source>
        <dbReference type="RuleBase" id="RU003718"/>
    </source>
</evidence>
<feature type="compositionally biased region" description="Basic residues" evidence="5">
    <location>
        <begin position="164"/>
        <end position="174"/>
    </location>
</feature>
<name>A0A0P0VM13_ORYSJ</name>
<evidence type="ECO:0000313" key="7">
    <source>
        <dbReference type="Proteomes" id="UP000059680"/>
    </source>
</evidence>